<dbReference type="AlphaFoldDB" id="A0A224YR15"/>
<dbReference type="EMBL" id="GFPF01008902">
    <property type="protein sequence ID" value="MAA20048.1"/>
    <property type="molecule type" value="Transcribed_RNA"/>
</dbReference>
<organism evidence="1">
    <name type="scientific">Rhipicephalus zambeziensis</name>
    <dbReference type="NCBI Taxonomy" id="60191"/>
    <lineage>
        <taxon>Eukaryota</taxon>
        <taxon>Metazoa</taxon>
        <taxon>Ecdysozoa</taxon>
        <taxon>Arthropoda</taxon>
        <taxon>Chelicerata</taxon>
        <taxon>Arachnida</taxon>
        <taxon>Acari</taxon>
        <taxon>Parasitiformes</taxon>
        <taxon>Ixodida</taxon>
        <taxon>Ixodoidea</taxon>
        <taxon>Ixodidae</taxon>
        <taxon>Rhipicephalinae</taxon>
        <taxon>Rhipicephalus</taxon>
        <taxon>Rhipicephalus</taxon>
    </lineage>
</organism>
<proteinExistence type="predicted"/>
<protein>
    <submittedName>
        <fullName evidence="1">Uncharacterized protein</fullName>
    </submittedName>
</protein>
<name>A0A224YR15_9ACAR</name>
<sequence>MSFNKGGLCSCLPACSLFLTDPMQTRIIKATGFLFLSLMRNTCAEVNVLTKTFVLSFKHLTAAGCQCVKKIHLLIAKFSFYYFSCVPINAKPFSFFFLIHKELF</sequence>
<reference evidence="1" key="1">
    <citation type="journal article" date="2017" name="Parasit. Vectors">
        <title>Sialotranscriptomics of Rhipicephalus zambeziensis reveals intricate expression profiles of secretory proteins and suggests tight temporal transcriptional regulation during blood-feeding.</title>
        <authorList>
            <person name="de Castro M.H."/>
            <person name="de Klerk D."/>
            <person name="Pienaar R."/>
            <person name="Rees D.J.G."/>
            <person name="Mans B.J."/>
        </authorList>
    </citation>
    <scope>NUCLEOTIDE SEQUENCE</scope>
    <source>
        <tissue evidence="1">Salivary glands</tissue>
    </source>
</reference>
<accession>A0A224YR15</accession>
<evidence type="ECO:0000313" key="1">
    <source>
        <dbReference type="EMBL" id="MAA20048.1"/>
    </source>
</evidence>